<dbReference type="Proteomes" id="UP000283383">
    <property type="component" value="Unassembled WGS sequence"/>
</dbReference>
<keyword evidence="2" id="KW-0732">Signal</keyword>
<keyword evidence="1" id="KW-0812">Transmembrane</keyword>
<evidence type="ECO:0000256" key="2">
    <source>
        <dbReference type="SAM" id="SignalP"/>
    </source>
</evidence>
<organism evidence="3 4">
    <name type="scientific">Golovinomyces cichoracearum</name>
    <dbReference type="NCBI Taxonomy" id="62708"/>
    <lineage>
        <taxon>Eukaryota</taxon>
        <taxon>Fungi</taxon>
        <taxon>Dikarya</taxon>
        <taxon>Ascomycota</taxon>
        <taxon>Pezizomycotina</taxon>
        <taxon>Leotiomycetes</taxon>
        <taxon>Erysiphales</taxon>
        <taxon>Erysiphaceae</taxon>
        <taxon>Golovinomyces</taxon>
    </lineage>
</organism>
<feature type="signal peptide" evidence="2">
    <location>
        <begin position="1"/>
        <end position="17"/>
    </location>
</feature>
<comment type="caution">
    <text evidence="3">The sequence shown here is derived from an EMBL/GenBank/DDBJ whole genome shotgun (WGS) entry which is preliminary data.</text>
</comment>
<gene>
    <name evidence="3" type="ORF">GcM3_117008</name>
</gene>
<evidence type="ECO:0000256" key="1">
    <source>
        <dbReference type="SAM" id="Phobius"/>
    </source>
</evidence>
<feature type="transmembrane region" description="Helical" evidence="1">
    <location>
        <begin position="312"/>
        <end position="332"/>
    </location>
</feature>
<keyword evidence="1" id="KW-1133">Transmembrane helix</keyword>
<evidence type="ECO:0000313" key="3">
    <source>
        <dbReference type="EMBL" id="RKF65747.1"/>
    </source>
</evidence>
<keyword evidence="1" id="KW-0472">Membrane</keyword>
<keyword evidence="4" id="KW-1185">Reference proteome</keyword>
<protein>
    <submittedName>
        <fullName evidence="3">Uncharacterized protein</fullName>
    </submittedName>
</protein>
<name>A0A420I7Q2_9PEZI</name>
<dbReference type="EMBL" id="MCBQ01011707">
    <property type="protein sequence ID" value="RKF65747.1"/>
    <property type="molecule type" value="Genomic_DNA"/>
</dbReference>
<sequence>MVCITFISAAFTGLAYLNDVVFLPKTTDAQILTRSIETYKDSYKGSLYETSLRLTLAGYQTKVKPNGYIMYVCEMESAQGASPVRKIAEGFNVVRDKMVQSAGYVKNSYLKPPGDKDIKRTAAICLKHVRKAYIHTKSVNTVLNLSNIVKEKSCGSKEIHQLLRARHINLTGQYNCLSKEKTKSDIFINADVPTKWVDGNILDITVPGNTRTAICVSGGKPRLASYTTSGSGTLIHILGAYNSRKATMSTKSVKKLQEAIHMSTETIVPVTSETYVGGLMLPQITRDLVSMNNLSTRNTPEILDKNFKHKSLVMLILLMVAARFIFGITYRYDHLKKMDRLSLHSQFDQQQ</sequence>
<proteinExistence type="predicted"/>
<accession>A0A420I7Q2</accession>
<feature type="chain" id="PRO_5019282118" evidence="2">
    <location>
        <begin position="18"/>
        <end position="351"/>
    </location>
</feature>
<reference evidence="3 4" key="1">
    <citation type="journal article" date="2018" name="BMC Genomics">
        <title>Comparative genome analyses reveal sequence features reflecting distinct modes of host-adaptation between dicot and monocot powdery mildew.</title>
        <authorList>
            <person name="Wu Y."/>
            <person name="Ma X."/>
            <person name="Pan Z."/>
            <person name="Kale S.D."/>
            <person name="Song Y."/>
            <person name="King H."/>
            <person name="Zhang Q."/>
            <person name="Presley C."/>
            <person name="Deng X."/>
            <person name="Wei C.I."/>
            <person name="Xiao S."/>
        </authorList>
    </citation>
    <scope>NUCLEOTIDE SEQUENCE [LARGE SCALE GENOMIC DNA]</scope>
    <source>
        <strain evidence="3">UMSG3</strain>
    </source>
</reference>
<dbReference type="AlphaFoldDB" id="A0A420I7Q2"/>
<evidence type="ECO:0000313" key="4">
    <source>
        <dbReference type="Proteomes" id="UP000283383"/>
    </source>
</evidence>